<keyword evidence="2" id="KW-1185">Reference proteome</keyword>
<proteinExistence type="predicted"/>
<dbReference type="EMBL" id="CATNWA010004761">
    <property type="protein sequence ID" value="CAI9548633.1"/>
    <property type="molecule type" value="Genomic_DNA"/>
</dbReference>
<organism evidence="1 2">
    <name type="scientific">Staurois parvus</name>
    <dbReference type="NCBI Taxonomy" id="386267"/>
    <lineage>
        <taxon>Eukaryota</taxon>
        <taxon>Metazoa</taxon>
        <taxon>Chordata</taxon>
        <taxon>Craniata</taxon>
        <taxon>Vertebrata</taxon>
        <taxon>Euteleostomi</taxon>
        <taxon>Amphibia</taxon>
        <taxon>Batrachia</taxon>
        <taxon>Anura</taxon>
        <taxon>Neobatrachia</taxon>
        <taxon>Ranoidea</taxon>
        <taxon>Ranidae</taxon>
        <taxon>Staurois</taxon>
    </lineage>
</organism>
<name>A0ABN9BLX2_9NEOB</name>
<gene>
    <name evidence="1" type="ORF">SPARVUS_LOCUS3187330</name>
</gene>
<reference evidence="1" key="1">
    <citation type="submission" date="2023-05" db="EMBL/GenBank/DDBJ databases">
        <authorList>
            <person name="Stuckert A."/>
        </authorList>
    </citation>
    <scope>NUCLEOTIDE SEQUENCE</scope>
</reference>
<evidence type="ECO:0000313" key="2">
    <source>
        <dbReference type="Proteomes" id="UP001162483"/>
    </source>
</evidence>
<comment type="caution">
    <text evidence="1">The sequence shown here is derived from an EMBL/GenBank/DDBJ whole genome shotgun (WGS) entry which is preliminary data.</text>
</comment>
<dbReference type="Proteomes" id="UP001162483">
    <property type="component" value="Unassembled WGS sequence"/>
</dbReference>
<evidence type="ECO:0000313" key="1">
    <source>
        <dbReference type="EMBL" id="CAI9548633.1"/>
    </source>
</evidence>
<accession>A0ABN9BLX2</accession>
<sequence>MDRAIRLDSGHQIIKLDRVIRLGRIIKPDRVIRLGRNIRPGGVHWVIGHQGIRQNCRCRGTRLNHGRWVLRRQADQFGYWQDGTGWKKFSPFPVLVTGAL</sequence>
<protein>
    <submittedName>
        <fullName evidence="1">Uncharacterized protein</fullName>
    </submittedName>
</protein>